<dbReference type="RefSeq" id="WP_027834506.1">
    <property type="nucleotide sequence ID" value="NZ_CP021330.1"/>
</dbReference>
<dbReference type="InterPro" id="IPR018772">
    <property type="entry name" value="Transcription_activator_HlyU"/>
</dbReference>
<evidence type="ECO:0000313" key="2">
    <source>
        <dbReference type="Proteomes" id="UP000258927"/>
    </source>
</evidence>
<accession>A0A2R4MDB7</accession>
<dbReference type="Pfam" id="PF10115">
    <property type="entry name" value="HlyU"/>
    <property type="match status" value="1"/>
</dbReference>
<dbReference type="Proteomes" id="UP000258927">
    <property type="component" value="Chromosome"/>
</dbReference>
<dbReference type="AlphaFoldDB" id="A0A2R4MDB7"/>
<name>A0A2R4MDB7_9HYPH</name>
<gene>
    <name evidence="1" type="ORF">MXMO3_01355</name>
</gene>
<dbReference type="STRING" id="1122213.GCA_000423365_01440"/>
<reference evidence="1 2" key="1">
    <citation type="submission" date="2017-05" db="EMBL/GenBank/DDBJ databases">
        <title>Genome Analysis of Maritalea myrionectae HL2708#5.</title>
        <authorList>
            <consortium name="Cotde Inc.-PKNU"/>
            <person name="Jang D."/>
            <person name="Oh H.-M."/>
        </authorList>
    </citation>
    <scope>NUCLEOTIDE SEQUENCE [LARGE SCALE GENOMIC DNA]</scope>
    <source>
        <strain evidence="1 2">HL2708#5</strain>
    </source>
</reference>
<organism evidence="1 2">
    <name type="scientific">Maritalea myrionectae</name>
    <dbReference type="NCBI Taxonomy" id="454601"/>
    <lineage>
        <taxon>Bacteria</taxon>
        <taxon>Pseudomonadati</taxon>
        <taxon>Pseudomonadota</taxon>
        <taxon>Alphaproteobacteria</taxon>
        <taxon>Hyphomicrobiales</taxon>
        <taxon>Devosiaceae</taxon>
        <taxon>Maritalea</taxon>
    </lineage>
</organism>
<dbReference type="KEGG" id="mmyr:MXMO3_01355"/>
<evidence type="ECO:0008006" key="3">
    <source>
        <dbReference type="Google" id="ProtNLM"/>
    </source>
</evidence>
<keyword evidence="2" id="KW-1185">Reference proteome</keyword>
<evidence type="ECO:0000313" key="1">
    <source>
        <dbReference type="EMBL" id="AVX03886.1"/>
    </source>
</evidence>
<protein>
    <recommendedName>
        <fullName evidence="3">Transcriptional activator HlyU</fullName>
    </recommendedName>
</protein>
<sequence length="100" mass="10979">MSFFKKLFGGGDKAESGPKILGETTVEGLRIVAIEMRAGQEYQLCGRIERTHENGDMDAVQFIRADKLTSADMAEKATLAKGEQIIRERGKTLFDGGENV</sequence>
<dbReference type="EMBL" id="CP021330">
    <property type="protein sequence ID" value="AVX03886.1"/>
    <property type="molecule type" value="Genomic_DNA"/>
</dbReference>
<proteinExistence type="predicted"/>